<dbReference type="CDD" id="cd03257">
    <property type="entry name" value="ABC_NikE_OppD_transporters"/>
    <property type="match status" value="1"/>
</dbReference>
<dbReference type="GO" id="GO:0016887">
    <property type="term" value="F:ATP hydrolysis activity"/>
    <property type="evidence" value="ECO:0007669"/>
    <property type="project" value="InterPro"/>
</dbReference>
<dbReference type="FunFam" id="3.40.50.300:FF:000016">
    <property type="entry name" value="Oligopeptide ABC transporter ATP-binding component"/>
    <property type="match status" value="1"/>
</dbReference>
<evidence type="ECO:0000256" key="1">
    <source>
        <dbReference type="ARBA" id="ARBA00022448"/>
    </source>
</evidence>
<dbReference type="Proteomes" id="UP000192343">
    <property type="component" value="Unassembled WGS sequence"/>
</dbReference>
<reference evidence="5 6" key="1">
    <citation type="submission" date="2017-03" db="EMBL/GenBank/DDBJ databases">
        <title>Draft Genome sequence of Marispirochaeta sp. strain JC444.</title>
        <authorList>
            <person name="Shivani Y."/>
            <person name="Subhash Y."/>
            <person name="Sasikala C."/>
            <person name="Ramana C."/>
        </authorList>
    </citation>
    <scope>NUCLEOTIDE SEQUENCE [LARGE SCALE GENOMIC DNA]</scope>
    <source>
        <strain evidence="5 6">JC444</strain>
    </source>
</reference>
<dbReference type="InterPro" id="IPR013563">
    <property type="entry name" value="Oligopep_ABC_C"/>
</dbReference>
<dbReference type="SMART" id="SM00382">
    <property type="entry name" value="AAA"/>
    <property type="match status" value="1"/>
</dbReference>
<dbReference type="InterPro" id="IPR003593">
    <property type="entry name" value="AAA+_ATPase"/>
</dbReference>
<dbReference type="Gene3D" id="3.40.50.300">
    <property type="entry name" value="P-loop containing nucleotide triphosphate hydrolases"/>
    <property type="match status" value="1"/>
</dbReference>
<dbReference type="InterPro" id="IPR050319">
    <property type="entry name" value="ABC_transp_ATP-bind"/>
</dbReference>
<dbReference type="AlphaFoldDB" id="A0A1Y1S008"/>
<feature type="domain" description="ABC transporter" evidence="4">
    <location>
        <begin position="10"/>
        <end position="255"/>
    </location>
</feature>
<proteinExistence type="predicted"/>
<dbReference type="Pfam" id="PF08352">
    <property type="entry name" value="oligo_HPY"/>
    <property type="match status" value="1"/>
</dbReference>
<evidence type="ECO:0000256" key="2">
    <source>
        <dbReference type="ARBA" id="ARBA00022741"/>
    </source>
</evidence>
<dbReference type="PROSITE" id="PS50893">
    <property type="entry name" value="ABC_TRANSPORTER_2"/>
    <property type="match status" value="1"/>
</dbReference>
<dbReference type="RefSeq" id="WP_083049910.1">
    <property type="nucleotide sequence ID" value="NZ_MWQY01000008.1"/>
</dbReference>
<dbReference type="NCBIfam" id="TIGR01727">
    <property type="entry name" value="oligo_HPY"/>
    <property type="match status" value="1"/>
</dbReference>
<evidence type="ECO:0000313" key="5">
    <source>
        <dbReference type="EMBL" id="ORC35625.1"/>
    </source>
</evidence>
<keyword evidence="2" id="KW-0547">Nucleotide-binding</keyword>
<dbReference type="InterPro" id="IPR027417">
    <property type="entry name" value="P-loop_NTPase"/>
</dbReference>
<evidence type="ECO:0000256" key="3">
    <source>
        <dbReference type="ARBA" id="ARBA00022840"/>
    </source>
</evidence>
<dbReference type="GO" id="GO:0015833">
    <property type="term" value="P:peptide transport"/>
    <property type="evidence" value="ECO:0007669"/>
    <property type="project" value="InterPro"/>
</dbReference>
<dbReference type="OrthoDB" id="337094at2"/>
<dbReference type="GO" id="GO:0055085">
    <property type="term" value="P:transmembrane transport"/>
    <property type="evidence" value="ECO:0007669"/>
    <property type="project" value="UniProtKB-ARBA"/>
</dbReference>
<dbReference type="PROSITE" id="PS00211">
    <property type="entry name" value="ABC_TRANSPORTER_1"/>
    <property type="match status" value="1"/>
</dbReference>
<organism evidence="5 6">
    <name type="scientific">Marispirochaeta aestuarii</name>
    <dbReference type="NCBI Taxonomy" id="1963862"/>
    <lineage>
        <taxon>Bacteria</taxon>
        <taxon>Pseudomonadati</taxon>
        <taxon>Spirochaetota</taxon>
        <taxon>Spirochaetia</taxon>
        <taxon>Spirochaetales</taxon>
        <taxon>Spirochaetaceae</taxon>
        <taxon>Marispirochaeta</taxon>
    </lineage>
</organism>
<evidence type="ECO:0000259" key="4">
    <source>
        <dbReference type="PROSITE" id="PS50893"/>
    </source>
</evidence>
<comment type="caution">
    <text evidence="5">The sequence shown here is derived from an EMBL/GenBank/DDBJ whole genome shotgun (WGS) entry which is preliminary data.</text>
</comment>
<dbReference type="GO" id="GO:0005524">
    <property type="term" value="F:ATP binding"/>
    <property type="evidence" value="ECO:0007669"/>
    <property type="project" value="UniProtKB-KW"/>
</dbReference>
<dbReference type="InterPro" id="IPR003439">
    <property type="entry name" value="ABC_transporter-like_ATP-bd"/>
</dbReference>
<name>A0A1Y1S008_9SPIO</name>
<gene>
    <name evidence="5" type="ORF">B4O97_08245</name>
</gene>
<dbReference type="STRING" id="1963862.B4O97_08245"/>
<evidence type="ECO:0000313" key="6">
    <source>
        <dbReference type="Proteomes" id="UP000192343"/>
    </source>
</evidence>
<keyword evidence="6" id="KW-1185">Reference proteome</keyword>
<dbReference type="EMBL" id="MWQY01000008">
    <property type="protein sequence ID" value="ORC35625.1"/>
    <property type="molecule type" value="Genomic_DNA"/>
</dbReference>
<sequence>MSGDTVLNADRLHTVFEVKSQHQEKALLRAVNDVSLTISEGDVLGVVGESGCGKSTLGRTILRLEEKAAGDVLYRGTDIFSLHHKEMKQYRKKMQMIFQDPSSSLNPRKKVISLLKQPYKIHKTGSDAEIQERVESLMQEVGLNPRHQRRFPHQFSGGQRQRIGIARALALNPEFIVCDEAVSALDVSVQAQILNLLLDLQQKHKLTYMFISHDLSVVEFISTRIMVMYLGKIVELADKVELMANPLHPYTKTLFAAYPVNDPAKRDQKKRVVMGDVPSPINPPSGCHFHPRCPYKMPICEEKYPEITEAAPGHQVACHLFNK</sequence>
<dbReference type="PANTHER" id="PTHR43776">
    <property type="entry name" value="TRANSPORT ATP-BINDING PROTEIN"/>
    <property type="match status" value="1"/>
</dbReference>
<keyword evidence="1" id="KW-0813">Transport</keyword>
<keyword evidence="3 5" id="KW-0067">ATP-binding</keyword>
<accession>A0A1Y1S008</accession>
<protein>
    <submittedName>
        <fullName evidence="5">Oligopeptide ABC transporter ATP-binding protein OppF</fullName>
    </submittedName>
</protein>
<dbReference type="SUPFAM" id="SSF52540">
    <property type="entry name" value="P-loop containing nucleoside triphosphate hydrolases"/>
    <property type="match status" value="1"/>
</dbReference>
<dbReference type="Pfam" id="PF00005">
    <property type="entry name" value="ABC_tran"/>
    <property type="match status" value="1"/>
</dbReference>
<dbReference type="InterPro" id="IPR017871">
    <property type="entry name" value="ABC_transporter-like_CS"/>
</dbReference>